<dbReference type="PROSITE" id="PS01081">
    <property type="entry name" value="HTH_TETR_1"/>
    <property type="match status" value="1"/>
</dbReference>
<dbReference type="PANTHER" id="PTHR47506:SF8">
    <property type="entry name" value="REPRESSOR OF PUTATIVE XENOBIOTIC REDUCTASE TETR FAMILY-RELATED"/>
    <property type="match status" value="1"/>
</dbReference>
<dbReference type="SUPFAM" id="SSF46689">
    <property type="entry name" value="Homeodomain-like"/>
    <property type="match status" value="1"/>
</dbReference>
<dbReference type="PANTHER" id="PTHR47506">
    <property type="entry name" value="TRANSCRIPTIONAL REGULATORY PROTEIN"/>
    <property type="match status" value="1"/>
</dbReference>
<name>A0A2P7QTE5_9GAMM</name>
<dbReference type="PROSITE" id="PS50977">
    <property type="entry name" value="HTH_TETR_2"/>
    <property type="match status" value="1"/>
</dbReference>
<dbReference type="Gene3D" id="1.10.357.10">
    <property type="entry name" value="Tetracycline Repressor, domain 2"/>
    <property type="match status" value="1"/>
</dbReference>
<dbReference type="AlphaFoldDB" id="A0A2P7QTE5"/>
<dbReference type="InterPro" id="IPR036271">
    <property type="entry name" value="Tet_transcr_reg_TetR-rel_C_sf"/>
</dbReference>
<evidence type="ECO:0000313" key="7">
    <source>
        <dbReference type="Proteomes" id="UP000240243"/>
    </source>
</evidence>
<evidence type="ECO:0000256" key="4">
    <source>
        <dbReference type="PROSITE-ProRule" id="PRU00335"/>
    </source>
</evidence>
<accession>A0A2P7QTE5</accession>
<dbReference type="InterPro" id="IPR001647">
    <property type="entry name" value="HTH_TetR"/>
</dbReference>
<evidence type="ECO:0000256" key="3">
    <source>
        <dbReference type="ARBA" id="ARBA00023163"/>
    </source>
</evidence>
<evidence type="ECO:0000256" key="1">
    <source>
        <dbReference type="ARBA" id="ARBA00023015"/>
    </source>
</evidence>
<dbReference type="GO" id="GO:0003677">
    <property type="term" value="F:DNA binding"/>
    <property type="evidence" value="ECO:0007669"/>
    <property type="project" value="UniProtKB-UniRule"/>
</dbReference>
<dbReference type="RefSeq" id="WP_106731199.1">
    <property type="nucleotide sequence ID" value="NZ_PXYG01000012.1"/>
</dbReference>
<dbReference type="InterPro" id="IPR011075">
    <property type="entry name" value="TetR_C"/>
</dbReference>
<dbReference type="OrthoDB" id="270177at2"/>
<evidence type="ECO:0000256" key="2">
    <source>
        <dbReference type="ARBA" id="ARBA00023125"/>
    </source>
</evidence>
<evidence type="ECO:0000259" key="5">
    <source>
        <dbReference type="PROSITE" id="PS50977"/>
    </source>
</evidence>
<dbReference type="InterPro" id="IPR009057">
    <property type="entry name" value="Homeodomain-like_sf"/>
</dbReference>
<dbReference type="Pfam" id="PF00440">
    <property type="entry name" value="TetR_N"/>
    <property type="match status" value="1"/>
</dbReference>
<keyword evidence="2 4" id="KW-0238">DNA-binding</keyword>
<gene>
    <name evidence="6" type="ORF">C7H85_18545</name>
</gene>
<protein>
    <submittedName>
        <fullName evidence="6">TetR family transcriptional regulator</fullName>
    </submittedName>
</protein>
<keyword evidence="7" id="KW-1185">Reference proteome</keyword>
<keyword evidence="3" id="KW-0804">Transcription</keyword>
<reference evidence="6 7" key="1">
    <citation type="submission" date="2018-03" db="EMBL/GenBank/DDBJ databases">
        <title>The draft genome of Zobellella sp. 59N8.</title>
        <authorList>
            <person name="Liu L."/>
            <person name="Li L."/>
            <person name="Zhang X."/>
            <person name="Liang L."/>
            <person name="Wang T."/>
        </authorList>
    </citation>
    <scope>NUCLEOTIDE SEQUENCE [LARGE SCALE GENOMIC DNA]</scope>
    <source>
        <strain evidence="6 7">59N8</strain>
    </source>
</reference>
<dbReference type="Pfam" id="PF16925">
    <property type="entry name" value="TetR_C_13"/>
    <property type="match status" value="1"/>
</dbReference>
<dbReference type="InterPro" id="IPR023772">
    <property type="entry name" value="DNA-bd_HTH_TetR-type_CS"/>
</dbReference>
<dbReference type="PRINTS" id="PR00455">
    <property type="entry name" value="HTHTETR"/>
</dbReference>
<dbReference type="EMBL" id="PXYG01000012">
    <property type="protein sequence ID" value="PSJ41210.1"/>
    <property type="molecule type" value="Genomic_DNA"/>
</dbReference>
<dbReference type="Proteomes" id="UP000240243">
    <property type="component" value="Unassembled WGS sequence"/>
</dbReference>
<organism evidence="6 7">
    <name type="scientific">Zobellella endophytica</name>
    <dbReference type="NCBI Taxonomy" id="2116700"/>
    <lineage>
        <taxon>Bacteria</taxon>
        <taxon>Pseudomonadati</taxon>
        <taxon>Pseudomonadota</taxon>
        <taxon>Gammaproteobacteria</taxon>
        <taxon>Aeromonadales</taxon>
        <taxon>Aeromonadaceae</taxon>
        <taxon>Zobellella</taxon>
    </lineage>
</organism>
<comment type="caution">
    <text evidence="6">The sequence shown here is derived from an EMBL/GenBank/DDBJ whole genome shotgun (WGS) entry which is preliminary data.</text>
</comment>
<feature type="domain" description="HTH tetR-type" evidence="5">
    <location>
        <begin position="5"/>
        <end position="65"/>
    </location>
</feature>
<evidence type="ECO:0000313" key="6">
    <source>
        <dbReference type="EMBL" id="PSJ41210.1"/>
    </source>
</evidence>
<feature type="DNA-binding region" description="H-T-H motif" evidence="4">
    <location>
        <begin position="28"/>
        <end position="47"/>
    </location>
</feature>
<dbReference type="SUPFAM" id="SSF48498">
    <property type="entry name" value="Tetracyclin repressor-like, C-terminal domain"/>
    <property type="match status" value="1"/>
</dbReference>
<keyword evidence="1" id="KW-0805">Transcription regulation</keyword>
<sequence length="192" mass="20890">MRTASFDRDQVLRSAMQAFRHKGFAATTMQDLVAATGLHPGSIYCAFGNKKGLLLAAVDHYVADRQAALAASFEGVSPLAGLRRYLDQVVMEIQSCDSMACLLTKTLQELSEQDEEVSARLGTLLNDLECRLAQMLAAAQQAGEARDDATPEQLARLLLVGIYGLRTYAHVHPAPDCLQETADRLLAALRAR</sequence>
<proteinExistence type="predicted"/>